<dbReference type="PANTHER" id="PTHR11017:SF271">
    <property type="entry name" value="DISEASE RESISTANCE PROTEIN (TIR-NBS-LRR CLASS) FAMILY"/>
    <property type="match status" value="1"/>
</dbReference>
<name>A0ABQ9MCG4_HEVBR</name>
<comment type="caution">
    <text evidence="5">The sequence shown here is derived from an EMBL/GenBank/DDBJ whole genome shotgun (WGS) entry which is preliminary data.</text>
</comment>
<reference evidence="5" key="1">
    <citation type="journal article" date="2023" name="Plant Biotechnol. J.">
        <title>Chromosome-level wild Hevea brasiliensis genome provides new tools for genomic-assisted breeding and valuable loci to elevate rubber yield.</title>
        <authorList>
            <person name="Cheng H."/>
            <person name="Song X."/>
            <person name="Hu Y."/>
            <person name="Wu T."/>
            <person name="Yang Q."/>
            <person name="An Z."/>
            <person name="Feng S."/>
            <person name="Deng Z."/>
            <person name="Wu W."/>
            <person name="Zeng X."/>
            <person name="Tu M."/>
            <person name="Wang X."/>
            <person name="Huang H."/>
        </authorList>
    </citation>
    <scope>NUCLEOTIDE SEQUENCE</scope>
    <source>
        <strain evidence="5">MT/VB/25A 57/8</strain>
    </source>
</reference>
<accession>A0ABQ9MCG4</accession>
<dbReference type="InterPro" id="IPR044974">
    <property type="entry name" value="Disease_R_plants"/>
</dbReference>
<dbReference type="InterPro" id="IPR042197">
    <property type="entry name" value="Apaf_helical"/>
</dbReference>
<evidence type="ECO:0000313" key="5">
    <source>
        <dbReference type="EMBL" id="KAJ9177991.1"/>
    </source>
</evidence>
<sequence length="299" mass="34269">MGGIGKTTIAKAVFNQLCHGFQGSCSFLSNVREVSEQPNGLVQLQKQLLHDTLKLRNFKNLSSIDSGIHLIKERLRYRRVFVVLDDLDQMKQVDALVGDRNWFGPGSRIIITTRNAHLLDQLEVALHWHAFKQIHPSNEYVKISNEVVDYVGGLPIALEVLGSYLCKRSIPEWRSAVEKLRKIPHQQIQKKLRISFDALDDDKTKDIFLDIACFFAGVDKDHVAKILDGCGLFPEIGIRVLIQRSLVKIDCWNRLVMHDLLRDMGREIVRVASPNHPGKRSRLWFHEDVLEVLKKHMVN</sequence>
<dbReference type="InterPro" id="IPR002182">
    <property type="entry name" value="NB-ARC"/>
</dbReference>
<feature type="domain" description="NB-ARC" evidence="3">
    <location>
        <begin position="1"/>
        <end position="147"/>
    </location>
</feature>
<evidence type="ECO:0008006" key="7">
    <source>
        <dbReference type="Google" id="ProtNLM"/>
    </source>
</evidence>
<evidence type="ECO:0000313" key="6">
    <source>
        <dbReference type="Proteomes" id="UP001174677"/>
    </source>
</evidence>
<dbReference type="Gene3D" id="1.10.8.430">
    <property type="entry name" value="Helical domain of apoptotic protease-activating factors"/>
    <property type="match status" value="1"/>
</dbReference>
<dbReference type="InterPro" id="IPR058192">
    <property type="entry name" value="WHD_ROQ1-like"/>
</dbReference>
<keyword evidence="1" id="KW-0433">Leucine-rich repeat</keyword>
<dbReference type="SUPFAM" id="SSF46785">
    <property type="entry name" value="Winged helix' DNA-binding domain"/>
    <property type="match status" value="1"/>
</dbReference>
<dbReference type="PANTHER" id="PTHR11017">
    <property type="entry name" value="LEUCINE-RICH REPEAT-CONTAINING PROTEIN"/>
    <property type="match status" value="1"/>
</dbReference>
<keyword evidence="6" id="KW-1185">Reference proteome</keyword>
<dbReference type="EMBL" id="JARPOI010000006">
    <property type="protein sequence ID" value="KAJ9177991.1"/>
    <property type="molecule type" value="Genomic_DNA"/>
</dbReference>
<gene>
    <name evidence="5" type="ORF">P3X46_009913</name>
</gene>
<evidence type="ECO:0000256" key="2">
    <source>
        <dbReference type="ARBA" id="ARBA00022737"/>
    </source>
</evidence>
<evidence type="ECO:0000259" key="4">
    <source>
        <dbReference type="Pfam" id="PF23282"/>
    </source>
</evidence>
<dbReference type="Pfam" id="PF23282">
    <property type="entry name" value="WHD_ROQ1"/>
    <property type="match status" value="1"/>
</dbReference>
<dbReference type="Gene3D" id="3.40.50.300">
    <property type="entry name" value="P-loop containing nucleotide triphosphate hydrolases"/>
    <property type="match status" value="1"/>
</dbReference>
<organism evidence="5 6">
    <name type="scientific">Hevea brasiliensis</name>
    <name type="common">Para rubber tree</name>
    <name type="synonym">Siphonia brasiliensis</name>
    <dbReference type="NCBI Taxonomy" id="3981"/>
    <lineage>
        <taxon>Eukaryota</taxon>
        <taxon>Viridiplantae</taxon>
        <taxon>Streptophyta</taxon>
        <taxon>Embryophyta</taxon>
        <taxon>Tracheophyta</taxon>
        <taxon>Spermatophyta</taxon>
        <taxon>Magnoliopsida</taxon>
        <taxon>eudicotyledons</taxon>
        <taxon>Gunneridae</taxon>
        <taxon>Pentapetalae</taxon>
        <taxon>rosids</taxon>
        <taxon>fabids</taxon>
        <taxon>Malpighiales</taxon>
        <taxon>Euphorbiaceae</taxon>
        <taxon>Crotonoideae</taxon>
        <taxon>Micrandreae</taxon>
        <taxon>Hevea</taxon>
    </lineage>
</organism>
<evidence type="ECO:0000256" key="1">
    <source>
        <dbReference type="ARBA" id="ARBA00022614"/>
    </source>
</evidence>
<dbReference type="InterPro" id="IPR027417">
    <property type="entry name" value="P-loop_NTPase"/>
</dbReference>
<dbReference type="Proteomes" id="UP001174677">
    <property type="component" value="Chromosome 6"/>
</dbReference>
<proteinExistence type="predicted"/>
<evidence type="ECO:0000259" key="3">
    <source>
        <dbReference type="Pfam" id="PF00931"/>
    </source>
</evidence>
<feature type="domain" description="Disease resistance protein Roq1-like winged-helix" evidence="4">
    <location>
        <begin position="202"/>
        <end position="273"/>
    </location>
</feature>
<dbReference type="Pfam" id="PF00931">
    <property type="entry name" value="NB-ARC"/>
    <property type="match status" value="1"/>
</dbReference>
<keyword evidence="2" id="KW-0677">Repeat</keyword>
<dbReference type="PRINTS" id="PR00364">
    <property type="entry name" value="DISEASERSIST"/>
</dbReference>
<protein>
    <recommendedName>
        <fullName evidence="7">NB-ARC domain-containing protein</fullName>
    </recommendedName>
</protein>
<dbReference type="SUPFAM" id="SSF52540">
    <property type="entry name" value="P-loop containing nucleoside triphosphate hydrolases"/>
    <property type="match status" value="1"/>
</dbReference>
<dbReference type="InterPro" id="IPR036390">
    <property type="entry name" value="WH_DNA-bd_sf"/>
</dbReference>